<proteinExistence type="predicted"/>
<evidence type="ECO:0000313" key="2">
    <source>
        <dbReference type="Proteomes" id="UP001293593"/>
    </source>
</evidence>
<dbReference type="PANTHER" id="PTHR43629:SF2">
    <property type="entry name" value="RHODANESE-LIKE_PPIC DOMAIN-CONTAINING PROTEIN 12, CHLOROPLASTIC"/>
    <property type="match status" value="1"/>
</dbReference>
<dbReference type="AlphaFoldDB" id="A0AAE1JHA5"/>
<dbReference type="PANTHER" id="PTHR43629">
    <property type="entry name" value="PEPTIDYL-PROLYL CIS-TRANS ISOMERASE"/>
    <property type="match status" value="1"/>
</dbReference>
<reference evidence="1" key="1">
    <citation type="submission" date="2023-10" db="EMBL/GenBank/DDBJ databases">
        <title>Chromosome-level genome of the transformable northern wattle, Acacia crassicarpa.</title>
        <authorList>
            <person name="Massaro I."/>
            <person name="Sinha N.R."/>
            <person name="Poethig S."/>
            <person name="Leichty A.R."/>
        </authorList>
    </citation>
    <scope>NUCLEOTIDE SEQUENCE</scope>
    <source>
        <strain evidence="1">Acra3RX</strain>
        <tissue evidence="1">Leaf</tissue>
    </source>
</reference>
<keyword evidence="2" id="KW-1185">Reference proteome</keyword>
<organism evidence="1 2">
    <name type="scientific">Acacia crassicarpa</name>
    <name type="common">northern wattle</name>
    <dbReference type="NCBI Taxonomy" id="499986"/>
    <lineage>
        <taxon>Eukaryota</taxon>
        <taxon>Viridiplantae</taxon>
        <taxon>Streptophyta</taxon>
        <taxon>Embryophyta</taxon>
        <taxon>Tracheophyta</taxon>
        <taxon>Spermatophyta</taxon>
        <taxon>Magnoliopsida</taxon>
        <taxon>eudicotyledons</taxon>
        <taxon>Gunneridae</taxon>
        <taxon>Pentapetalae</taxon>
        <taxon>rosids</taxon>
        <taxon>fabids</taxon>
        <taxon>Fabales</taxon>
        <taxon>Fabaceae</taxon>
        <taxon>Caesalpinioideae</taxon>
        <taxon>mimosoid clade</taxon>
        <taxon>Acacieae</taxon>
        <taxon>Acacia</taxon>
    </lineage>
</organism>
<name>A0AAE1JHA5_9FABA</name>
<comment type="caution">
    <text evidence="1">The sequence shown here is derived from an EMBL/GenBank/DDBJ whole genome shotgun (WGS) entry which is preliminary data.</text>
</comment>
<dbReference type="InterPro" id="IPR052204">
    <property type="entry name" value="PpiC/parvulin_rotamase"/>
</dbReference>
<dbReference type="EMBL" id="JAWXYG010000006">
    <property type="protein sequence ID" value="KAK4270435.1"/>
    <property type="molecule type" value="Genomic_DNA"/>
</dbReference>
<accession>A0AAE1JHA5</accession>
<protein>
    <submittedName>
        <fullName evidence="1">Uncharacterized protein</fullName>
    </submittedName>
</protein>
<dbReference type="Proteomes" id="UP001293593">
    <property type="component" value="Unassembled WGS sequence"/>
</dbReference>
<sequence length="88" mass="9870">MNRVSSDRFQTSSLPLTSFNLKQLIPPMGLSRPRVAAFSSSSNTGGAREILVQHLLVKEDDHKLLLDLQQRISSGDRSEGKEARRDDY</sequence>
<evidence type="ECO:0000313" key="1">
    <source>
        <dbReference type="EMBL" id="KAK4270435.1"/>
    </source>
</evidence>
<gene>
    <name evidence="1" type="ORF">QN277_023471</name>
</gene>